<keyword evidence="3" id="KW-1185">Reference proteome</keyword>
<dbReference type="Proteomes" id="UP000095281">
    <property type="component" value="Unplaced"/>
</dbReference>
<evidence type="ECO:0000313" key="3">
    <source>
        <dbReference type="Proteomes" id="UP000095281"/>
    </source>
</evidence>
<feature type="chain" id="PRO_5009315349" evidence="2">
    <location>
        <begin position="23"/>
        <end position="102"/>
    </location>
</feature>
<keyword evidence="2" id="KW-0732">Signal</keyword>
<dbReference type="AlphaFoldDB" id="A0A1I8B271"/>
<sequence>MKINSLLLFFIGFGFILNLVNSEPERPEGRLDDIVGPQTIPPDNQGMQMGPQGIQVETGRTTNQHESKCHCFSKICGCCEIFTILPDCFKYMKFNLLGTCCK</sequence>
<evidence type="ECO:0000256" key="1">
    <source>
        <dbReference type="SAM" id="MobiDB-lite"/>
    </source>
</evidence>
<protein>
    <submittedName>
        <fullName evidence="4">Uncharacterized protein</fullName>
    </submittedName>
</protein>
<accession>A0A1I8B271</accession>
<name>A0A1I8B271_MELHA</name>
<proteinExistence type="predicted"/>
<organism evidence="3 4">
    <name type="scientific">Meloidogyne hapla</name>
    <name type="common">Root-knot nematode worm</name>
    <dbReference type="NCBI Taxonomy" id="6305"/>
    <lineage>
        <taxon>Eukaryota</taxon>
        <taxon>Metazoa</taxon>
        <taxon>Ecdysozoa</taxon>
        <taxon>Nematoda</taxon>
        <taxon>Chromadorea</taxon>
        <taxon>Rhabditida</taxon>
        <taxon>Tylenchina</taxon>
        <taxon>Tylenchomorpha</taxon>
        <taxon>Tylenchoidea</taxon>
        <taxon>Meloidogynidae</taxon>
        <taxon>Meloidogyninae</taxon>
        <taxon>Meloidogyne</taxon>
    </lineage>
</organism>
<evidence type="ECO:0000256" key="2">
    <source>
        <dbReference type="SAM" id="SignalP"/>
    </source>
</evidence>
<feature type="signal peptide" evidence="2">
    <location>
        <begin position="1"/>
        <end position="22"/>
    </location>
</feature>
<feature type="region of interest" description="Disordered" evidence="1">
    <location>
        <begin position="28"/>
        <end position="52"/>
    </location>
</feature>
<evidence type="ECO:0000313" key="4">
    <source>
        <dbReference type="WBParaSite" id="MhA1_Contig1277.frz3.gene17"/>
    </source>
</evidence>
<reference evidence="4" key="1">
    <citation type="submission" date="2016-11" db="UniProtKB">
        <authorList>
            <consortium name="WormBaseParasite"/>
        </authorList>
    </citation>
    <scope>IDENTIFICATION</scope>
</reference>
<dbReference type="WBParaSite" id="MhA1_Contig1277.frz3.gene17">
    <property type="protein sequence ID" value="MhA1_Contig1277.frz3.gene17"/>
    <property type="gene ID" value="MhA1_Contig1277.frz3.gene17"/>
</dbReference>